<feature type="domain" description="Formiminotransferase N-terminal subdomain" evidence="4">
    <location>
        <begin position="11"/>
        <end position="211"/>
    </location>
</feature>
<evidence type="ECO:0000256" key="2">
    <source>
        <dbReference type="ARBA" id="ARBA00022679"/>
    </source>
</evidence>
<protein>
    <recommendedName>
        <fullName evidence="1">glutamate formimidoyltransferase</fullName>
        <ecNumber evidence="1">2.1.2.5</ecNumber>
    </recommendedName>
</protein>
<dbReference type="PANTHER" id="PTHR12234:SF1">
    <property type="entry name" value="FORMIMINOTRANSFERASE N-TERMINAL SUBDOMAIN-CONTAINING PROTEIN"/>
    <property type="match status" value="1"/>
</dbReference>
<dbReference type="InterPro" id="IPR022384">
    <property type="entry name" value="FormiminoTrfase_cat_dom_sf"/>
</dbReference>
<dbReference type="InterPro" id="IPR037070">
    <property type="entry name" value="Formiminotransferase_C_sf"/>
</dbReference>
<dbReference type="InterPro" id="IPR012886">
    <property type="entry name" value="Formiminotransferase_N"/>
</dbReference>
<dbReference type="Proteomes" id="UP001605036">
    <property type="component" value="Unassembled WGS sequence"/>
</dbReference>
<dbReference type="Gene3D" id="3.30.70.670">
    <property type="entry name" value="Formiminotransferase, C-terminal subdomain"/>
    <property type="match status" value="1"/>
</dbReference>
<evidence type="ECO:0000313" key="6">
    <source>
        <dbReference type="Proteomes" id="UP001605036"/>
    </source>
</evidence>
<sequence>MAGVGELRRLALACCKLYISDSRNAKALEAIERASRLQRLAPLVHVFEDKDYNRVGYTIAGPLPFPSQDEAKAPYQPEKTLPIRSAVMAMVKAALDNIDLQEHKGTHPRLGAVDHLCFHALGSASLMQVASLTRAVAADIASEFQVPIFLYGAAHQEKRPLDAIRRRLGYFRANAGGQWVGSPEFPPELLPDYGPATASAKTGVVVVGACPWVMNYNVPVRSTNLEIGRKIARKVSERGGGLKDVQAMALLHGKDCMEVACNLLNVEISSPQMVQEMVGQLGANEGVEVGQGYLTGQTDEEVFELALEKLFSFK</sequence>
<keyword evidence="6" id="KW-1185">Reference proteome</keyword>
<evidence type="ECO:0000259" key="3">
    <source>
        <dbReference type="SMART" id="SM01221"/>
    </source>
</evidence>
<dbReference type="SUPFAM" id="SSF55116">
    <property type="entry name" value="Formiminotransferase domain of formiminotransferase-cyclodeaminase"/>
    <property type="match status" value="2"/>
</dbReference>
<proteinExistence type="predicted"/>
<dbReference type="AlphaFoldDB" id="A0ABD1YR97"/>
<gene>
    <name evidence="5" type="ORF">R1flu_004504</name>
</gene>
<keyword evidence="2" id="KW-0808">Transferase</keyword>
<dbReference type="InterPro" id="IPR051623">
    <property type="entry name" value="FTCD"/>
</dbReference>
<dbReference type="SMART" id="SM01222">
    <property type="entry name" value="FTCD_N"/>
    <property type="match status" value="1"/>
</dbReference>
<dbReference type="InterPro" id="IPR013802">
    <property type="entry name" value="Formiminotransferase_C"/>
</dbReference>
<dbReference type="EC" id="2.1.2.5" evidence="1"/>
<dbReference type="SMART" id="SM01221">
    <property type="entry name" value="FTCD"/>
    <property type="match status" value="1"/>
</dbReference>
<comment type="caution">
    <text evidence="5">The sequence shown here is derived from an EMBL/GenBank/DDBJ whole genome shotgun (WGS) entry which is preliminary data.</text>
</comment>
<feature type="domain" description="Formiminotransferase C-terminal subdomain" evidence="3">
    <location>
        <begin position="216"/>
        <end position="314"/>
    </location>
</feature>
<dbReference type="PANTHER" id="PTHR12234">
    <property type="entry name" value="FORMIMINOTRANSFERASE-CYCLODEAMINASE"/>
    <property type="match status" value="1"/>
</dbReference>
<accession>A0ABD1YR97</accession>
<reference evidence="5 6" key="1">
    <citation type="submission" date="2024-09" db="EMBL/GenBank/DDBJ databases">
        <title>Chromosome-scale assembly of Riccia fluitans.</title>
        <authorList>
            <person name="Paukszto L."/>
            <person name="Sawicki J."/>
            <person name="Karawczyk K."/>
            <person name="Piernik-Szablinska J."/>
            <person name="Szczecinska M."/>
            <person name="Mazdziarz M."/>
        </authorList>
    </citation>
    <scope>NUCLEOTIDE SEQUENCE [LARGE SCALE GENOMIC DNA]</scope>
    <source>
        <strain evidence="5">Rf_01</strain>
        <tissue evidence="5">Aerial parts of the thallus</tissue>
    </source>
</reference>
<evidence type="ECO:0000313" key="5">
    <source>
        <dbReference type="EMBL" id="KAL2633025.1"/>
    </source>
</evidence>
<evidence type="ECO:0000259" key="4">
    <source>
        <dbReference type="SMART" id="SM01222"/>
    </source>
</evidence>
<dbReference type="Gene3D" id="3.30.990.10">
    <property type="entry name" value="Formiminotransferase, N-terminal subdomain"/>
    <property type="match status" value="1"/>
</dbReference>
<dbReference type="Pfam" id="PF07837">
    <property type="entry name" value="FTCD_N"/>
    <property type="match status" value="1"/>
</dbReference>
<evidence type="ECO:0000256" key="1">
    <source>
        <dbReference type="ARBA" id="ARBA00012252"/>
    </source>
</evidence>
<dbReference type="EMBL" id="JBHFFA010000003">
    <property type="protein sequence ID" value="KAL2633025.1"/>
    <property type="molecule type" value="Genomic_DNA"/>
</dbReference>
<organism evidence="5 6">
    <name type="scientific">Riccia fluitans</name>
    <dbReference type="NCBI Taxonomy" id="41844"/>
    <lineage>
        <taxon>Eukaryota</taxon>
        <taxon>Viridiplantae</taxon>
        <taxon>Streptophyta</taxon>
        <taxon>Embryophyta</taxon>
        <taxon>Marchantiophyta</taxon>
        <taxon>Marchantiopsida</taxon>
        <taxon>Marchantiidae</taxon>
        <taxon>Marchantiales</taxon>
        <taxon>Ricciaceae</taxon>
        <taxon>Riccia</taxon>
    </lineage>
</organism>
<dbReference type="GO" id="GO:0030409">
    <property type="term" value="F:glutamate formimidoyltransferase activity"/>
    <property type="evidence" value="ECO:0007669"/>
    <property type="project" value="UniProtKB-EC"/>
</dbReference>
<dbReference type="InterPro" id="IPR037064">
    <property type="entry name" value="Formiminotransferase_N_sf"/>
</dbReference>
<name>A0ABD1YR97_9MARC</name>